<evidence type="ECO:0000259" key="2">
    <source>
        <dbReference type="Pfam" id="PF02517"/>
    </source>
</evidence>
<reference evidence="3 4" key="1">
    <citation type="submission" date="2019-07" db="EMBL/GenBank/DDBJ databases">
        <title>Genomic Encyclopedia of Type Strains, Phase I: the one thousand microbial genomes (KMG-I) project.</title>
        <authorList>
            <person name="Kyrpides N."/>
        </authorList>
    </citation>
    <scope>NUCLEOTIDE SEQUENCE [LARGE SCALE GENOMIC DNA]</scope>
    <source>
        <strain evidence="3 4">DSM 16647</strain>
    </source>
</reference>
<dbReference type="GO" id="GO:0080120">
    <property type="term" value="P:CAAX-box protein maturation"/>
    <property type="evidence" value="ECO:0007669"/>
    <property type="project" value="UniProtKB-ARBA"/>
</dbReference>
<dbReference type="EMBL" id="VNHO01000005">
    <property type="protein sequence ID" value="TYP57674.1"/>
    <property type="molecule type" value="Genomic_DNA"/>
</dbReference>
<keyword evidence="3" id="KW-0645">Protease</keyword>
<gene>
    <name evidence="3" type="ORF">LZ11_00668</name>
</gene>
<feature type="transmembrane region" description="Helical" evidence="1">
    <location>
        <begin position="12"/>
        <end position="28"/>
    </location>
</feature>
<protein>
    <submittedName>
        <fullName evidence="3">CAAX prenyl protease-like protein</fullName>
    </submittedName>
</protein>
<sequence length="303" mass="35360">MLHFYKRLRETPLLLGYIIVELAVTFGLDGFWRLSIGLINLFLLLIWALIIRIMTADSSETVKINNPKLELCVGVVFLIYFYIIRTLLDFYRKYIFYDNRVAVFIESFLQNIFPGDSGYITNSIMNAGINTIVMTVPLLLIYKFMGYKYIKMGFRDRYWKLTFVLLGVSFLLNDLAYRIHHAIGFFEYEGFVVPFISFIIGLFISLPIELFFRGFLLPRLEVLVKNPLNALVISSIIFSVGYIPFWQIQQSYGLLRALLSVFSFGRQPTPTGLIWGYLYLRTRSVIPCIMWHAWALTFGRIFL</sequence>
<evidence type="ECO:0000256" key="1">
    <source>
        <dbReference type="SAM" id="Phobius"/>
    </source>
</evidence>
<feature type="transmembrane region" description="Helical" evidence="1">
    <location>
        <begin position="124"/>
        <end position="146"/>
    </location>
</feature>
<keyword evidence="3" id="KW-0378">Hydrolase</keyword>
<accession>A0A5S5AZ84</accession>
<evidence type="ECO:0000313" key="4">
    <source>
        <dbReference type="Proteomes" id="UP000322294"/>
    </source>
</evidence>
<evidence type="ECO:0000313" key="3">
    <source>
        <dbReference type="EMBL" id="TYP57674.1"/>
    </source>
</evidence>
<dbReference type="InterPro" id="IPR003675">
    <property type="entry name" value="Rce1/LyrA-like_dom"/>
</dbReference>
<feature type="domain" description="CAAX prenyl protease 2/Lysostaphin resistance protein A-like" evidence="2">
    <location>
        <begin position="195"/>
        <end position="293"/>
    </location>
</feature>
<proteinExistence type="predicted"/>
<dbReference type="Pfam" id="PF02517">
    <property type="entry name" value="Rce1-like"/>
    <property type="match status" value="1"/>
</dbReference>
<dbReference type="GO" id="GO:0006508">
    <property type="term" value="P:proteolysis"/>
    <property type="evidence" value="ECO:0007669"/>
    <property type="project" value="UniProtKB-KW"/>
</dbReference>
<keyword evidence="4" id="KW-1185">Reference proteome</keyword>
<dbReference type="AlphaFoldDB" id="A0A5S5AZ84"/>
<feature type="transmembrane region" description="Helical" evidence="1">
    <location>
        <begin position="228"/>
        <end position="248"/>
    </location>
</feature>
<comment type="caution">
    <text evidence="3">The sequence shown here is derived from an EMBL/GenBank/DDBJ whole genome shotgun (WGS) entry which is preliminary data.</text>
</comment>
<dbReference type="Proteomes" id="UP000322294">
    <property type="component" value="Unassembled WGS sequence"/>
</dbReference>
<keyword evidence="1" id="KW-1133">Transmembrane helix</keyword>
<keyword evidence="1" id="KW-0472">Membrane</keyword>
<dbReference type="GO" id="GO:0004175">
    <property type="term" value="F:endopeptidase activity"/>
    <property type="evidence" value="ECO:0007669"/>
    <property type="project" value="UniProtKB-ARBA"/>
</dbReference>
<organism evidence="3 4">
    <name type="scientific">Thermosediminibacter litoriperuensis</name>
    <dbReference type="NCBI Taxonomy" id="291989"/>
    <lineage>
        <taxon>Bacteria</taxon>
        <taxon>Bacillati</taxon>
        <taxon>Bacillota</taxon>
        <taxon>Clostridia</taxon>
        <taxon>Thermosediminibacterales</taxon>
        <taxon>Thermosediminibacteraceae</taxon>
        <taxon>Thermosediminibacter</taxon>
    </lineage>
</organism>
<feature type="transmembrane region" description="Helical" evidence="1">
    <location>
        <begin position="71"/>
        <end position="88"/>
    </location>
</feature>
<feature type="transmembrane region" description="Helical" evidence="1">
    <location>
        <begin position="158"/>
        <end position="179"/>
    </location>
</feature>
<name>A0A5S5AZ84_9FIRM</name>
<feature type="transmembrane region" description="Helical" evidence="1">
    <location>
        <begin position="34"/>
        <end position="51"/>
    </location>
</feature>
<feature type="transmembrane region" description="Helical" evidence="1">
    <location>
        <begin position="191"/>
        <end position="216"/>
    </location>
</feature>
<keyword evidence="1" id="KW-0812">Transmembrane</keyword>